<dbReference type="InterPro" id="IPR030829">
    <property type="entry name" value="SoxH-rel_PQQ_2"/>
</dbReference>
<accession>A0ABV3PPF5</accession>
<comment type="similarity">
    <text evidence="1">Belongs to the metallo-beta-lactamase superfamily. Class-B beta-lactamase family.</text>
</comment>
<dbReference type="SUPFAM" id="SSF56281">
    <property type="entry name" value="Metallo-hydrolase/oxidoreductase"/>
    <property type="match status" value="1"/>
</dbReference>
<evidence type="ECO:0000256" key="1">
    <source>
        <dbReference type="ARBA" id="ARBA00005250"/>
    </source>
</evidence>
<feature type="chain" id="PRO_5045493754" evidence="2">
    <location>
        <begin position="26"/>
        <end position="314"/>
    </location>
</feature>
<comment type="caution">
    <text evidence="4">The sequence shown here is derived from an EMBL/GenBank/DDBJ whole genome shotgun (WGS) entry which is preliminary data.</text>
</comment>
<dbReference type="NCBIfam" id="TIGR04559">
    <property type="entry name" value="SoxH_rel_PQQ_2"/>
    <property type="match status" value="1"/>
</dbReference>
<dbReference type="RefSeq" id="WP_367624948.1">
    <property type="nucleotide sequence ID" value="NZ_JBFNQD010000006.1"/>
</dbReference>
<dbReference type="Pfam" id="PF00753">
    <property type="entry name" value="Lactamase_B"/>
    <property type="match status" value="1"/>
</dbReference>
<dbReference type="PANTHER" id="PTHR42951">
    <property type="entry name" value="METALLO-BETA-LACTAMASE DOMAIN-CONTAINING"/>
    <property type="match status" value="1"/>
</dbReference>
<name>A0ABV3PPF5_9HYPH</name>
<feature type="domain" description="Metallo-beta-lactamase" evidence="3">
    <location>
        <begin position="59"/>
        <end position="243"/>
    </location>
</feature>
<reference evidence="4 5" key="1">
    <citation type="submission" date="2024-07" db="EMBL/GenBank/DDBJ databases">
        <title>Description of Labrys sedimenti sp. nov., isolated from a diclofenac-degrading enrichment culture.</title>
        <authorList>
            <person name="Tancsics A."/>
            <person name="Csepanyi A."/>
        </authorList>
    </citation>
    <scope>NUCLEOTIDE SEQUENCE [LARGE SCALE GENOMIC DNA]</scope>
    <source>
        <strain evidence="4 5">LMG 23578</strain>
    </source>
</reference>
<dbReference type="InterPro" id="IPR001279">
    <property type="entry name" value="Metallo-B-lactamas"/>
</dbReference>
<evidence type="ECO:0000313" key="4">
    <source>
        <dbReference type="EMBL" id="MEW9307533.1"/>
    </source>
</evidence>
<keyword evidence="2" id="KW-0732">Signal</keyword>
<dbReference type="CDD" id="cd16282">
    <property type="entry name" value="metallo-hydrolase-like_MBL-fold"/>
    <property type="match status" value="1"/>
</dbReference>
<evidence type="ECO:0000259" key="3">
    <source>
        <dbReference type="SMART" id="SM00849"/>
    </source>
</evidence>
<evidence type="ECO:0000313" key="5">
    <source>
        <dbReference type="Proteomes" id="UP001555786"/>
    </source>
</evidence>
<organism evidence="4 5">
    <name type="scientific">Labrys neptuniae</name>
    <dbReference type="NCBI Taxonomy" id="376174"/>
    <lineage>
        <taxon>Bacteria</taxon>
        <taxon>Pseudomonadati</taxon>
        <taxon>Pseudomonadota</taxon>
        <taxon>Alphaproteobacteria</taxon>
        <taxon>Hyphomicrobiales</taxon>
        <taxon>Xanthobacteraceae</taxon>
        <taxon>Labrys</taxon>
    </lineage>
</organism>
<dbReference type="PANTHER" id="PTHR42951:SF4">
    <property type="entry name" value="ACYL-COENZYME A THIOESTERASE MBLAC2"/>
    <property type="match status" value="1"/>
</dbReference>
<evidence type="ECO:0000256" key="2">
    <source>
        <dbReference type="SAM" id="SignalP"/>
    </source>
</evidence>
<proteinExistence type="inferred from homology"/>
<dbReference type="Proteomes" id="UP001555786">
    <property type="component" value="Unassembled WGS sequence"/>
</dbReference>
<gene>
    <name evidence="4" type="ORF">ABXS05_18415</name>
</gene>
<dbReference type="EMBL" id="JBFNQD010000006">
    <property type="protein sequence ID" value="MEW9307533.1"/>
    <property type="molecule type" value="Genomic_DNA"/>
</dbReference>
<dbReference type="InterPro" id="IPR050855">
    <property type="entry name" value="NDM-1-like"/>
</dbReference>
<protein>
    <submittedName>
        <fullName evidence="4">Quinoprotein relay system zinc metallohydrolase 2</fullName>
    </submittedName>
</protein>
<sequence length="314" mass="33908">MQRLVMLARLWMTACLVLLPGFASAETLPTPLPMTEIAKGVFVFAAPHELAAPGNADAIGNAGFVIGNEAVAVIDTGGSRQAGLALLAAIRARTDKPIRYVIDTHVHPDHLLGNAAFRLPGVTIVGHANLPEALSARAGTYLSATRRLIGEAAFAGTEAIAPTLLVKDRLDLDLGGRRLLLEAWPTAHTNTDLTVLDEKTNTWFLGDLLFAGHVPALDGSLMGWIAVIDTLRSRPAARVVPGHGPAAMPWPAAADPMQRYLTRLRDDVRAMIAEGRTLREAAERAGQSERDNWQLFDEFNPRNATSAFHELEWE</sequence>
<feature type="signal peptide" evidence="2">
    <location>
        <begin position="1"/>
        <end position="25"/>
    </location>
</feature>
<dbReference type="InterPro" id="IPR036866">
    <property type="entry name" value="RibonucZ/Hydroxyglut_hydro"/>
</dbReference>
<dbReference type="Gene3D" id="3.60.15.10">
    <property type="entry name" value="Ribonuclease Z/Hydroxyacylglutathione hydrolase-like"/>
    <property type="match status" value="1"/>
</dbReference>
<dbReference type="SMART" id="SM00849">
    <property type="entry name" value="Lactamase_B"/>
    <property type="match status" value="1"/>
</dbReference>
<keyword evidence="5" id="KW-1185">Reference proteome</keyword>